<evidence type="ECO:0000256" key="2">
    <source>
        <dbReference type="ARBA" id="ARBA00023034"/>
    </source>
</evidence>
<keyword evidence="8" id="KW-1185">Reference proteome</keyword>
<dbReference type="InterPro" id="IPR008628">
    <property type="entry name" value="GPP34-like"/>
</dbReference>
<evidence type="ECO:0000256" key="3">
    <source>
        <dbReference type="ARBA" id="ARBA00023121"/>
    </source>
</evidence>
<dbReference type="Proteomes" id="UP000053039">
    <property type="component" value="Unassembled WGS sequence"/>
</dbReference>
<comment type="subcellular location">
    <subcellularLocation>
        <location evidence="1">Golgi apparatus membrane</location>
        <topology evidence="1">Peripheral membrane protein</topology>
        <orientation evidence="1">Cytoplasmic side</orientation>
    </subcellularLocation>
</comment>
<dbReference type="Proteomes" id="UP001432168">
    <property type="component" value="Chromosome"/>
</dbReference>
<dbReference type="EMBL" id="CP109011">
    <property type="protein sequence ID" value="WUT45115.1"/>
    <property type="molecule type" value="Genomic_DNA"/>
</dbReference>
<dbReference type="GO" id="GO:0005737">
    <property type="term" value="C:cytoplasm"/>
    <property type="evidence" value="ECO:0007669"/>
    <property type="project" value="UniProtKB-ARBA"/>
</dbReference>
<keyword evidence="4" id="KW-0472">Membrane</keyword>
<reference evidence="6" key="2">
    <citation type="submission" date="2022-10" db="EMBL/GenBank/DDBJ databases">
        <title>The complete genomes of actinobacterial strains from the NBC collection.</title>
        <authorList>
            <person name="Joergensen T.S."/>
            <person name="Alvarez Arevalo M."/>
            <person name="Sterndorff E.B."/>
            <person name="Faurdal D."/>
            <person name="Vuksanovic O."/>
            <person name="Mourched A.-S."/>
            <person name="Charusanti P."/>
            <person name="Shaw S."/>
            <person name="Blin K."/>
            <person name="Weber T."/>
        </authorList>
    </citation>
    <scope>NUCLEOTIDE SEQUENCE</scope>
    <source>
        <strain evidence="6">NBC_00686</strain>
    </source>
</reference>
<keyword evidence="3" id="KW-0446">Lipid-binding</keyword>
<name>A0A117PQP5_9ACTN</name>
<keyword evidence="2" id="KW-0333">Golgi apparatus</keyword>
<organism evidence="5 7">
    <name type="scientific">Streptomyces pseudovenezuelae</name>
    <dbReference type="NCBI Taxonomy" id="67350"/>
    <lineage>
        <taxon>Bacteria</taxon>
        <taxon>Bacillati</taxon>
        <taxon>Actinomycetota</taxon>
        <taxon>Actinomycetes</taxon>
        <taxon>Kitasatosporales</taxon>
        <taxon>Streptomycetaceae</taxon>
        <taxon>Streptomyces</taxon>
        <taxon>Streptomyces aurantiacus group</taxon>
    </lineage>
</organism>
<dbReference type="GO" id="GO:0012505">
    <property type="term" value="C:endomembrane system"/>
    <property type="evidence" value="ECO:0007669"/>
    <property type="project" value="UniProtKB-ARBA"/>
</dbReference>
<reference evidence="5 7" key="1">
    <citation type="submission" date="2015-10" db="EMBL/GenBank/DDBJ databases">
        <title>Draft genome sequence of Streptomyces pseudovenezuelae DSM 40212, type strain for the species Streptomyces pseudovenezuelae.</title>
        <authorList>
            <person name="Ruckert C."/>
            <person name="Winkler A."/>
            <person name="Kalinowski J."/>
            <person name="Kampfer P."/>
            <person name="Glaeser S."/>
        </authorList>
    </citation>
    <scope>NUCLEOTIDE SEQUENCE [LARGE SCALE GENOMIC DNA]</scope>
    <source>
        <strain evidence="5 7">DSM 40212</strain>
    </source>
</reference>
<sequence length="212" mass="22367">MTEALHHRMYLLAYDDAAEGPYDRSRTGLLVRAAVLTELALRGRLVESGDGGVTVAGTGSTGDPVLDEVLREARGQSWKQLVRRRRRRTLTAVEDRLAALGLVTVRASRIGRGGRRVTVPDPAALRAVHAGVTAVLHGDTPVHEIPAADTALSALAAAGKVRSVLSRRDARVLRERVDACTSRLGTLAPGLEKAVRGLNTTMIAAQGGMGGG</sequence>
<proteinExistence type="predicted"/>
<evidence type="ECO:0000313" key="5">
    <source>
        <dbReference type="EMBL" id="KUM86347.1"/>
    </source>
</evidence>
<protein>
    <submittedName>
        <fullName evidence="6">GPP34 family phosphoprotein</fullName>
    </submittedName>
</protein>
<dbReference type="GO" id="GO:0070273">
    <property type="term" value="F:phosphatidylinositol-4-phosphate binding"/>
    <property type="evidence" value="ECO:0007669"/>
    <property type="project" value="InterPro"/>
</dbReference>
<dbReference type="Gene3D" id="1.10.3630.10">
    <property type="entry name" value="yeast vps74-n-term truncation variant domain like"/>
    <property type="match status" value="1"/>
</dbReference>
<evidence type="ECO:0000313" key="7">
    <source>
        <dbReference type="Proteomes" id="UP000053039"/>
    </source>
</evidence>
<dbReference type="AlphaFoldDB" id="A0A117PQP5"/>
<evidence type="ECO:0000256" key="4">
    <source>
        <dbReference type="ARBA" id="ARBA00023136"/>
    </source>
</evidence>
<dbReference type="OrthoDB" id="4717569at2"/>
<accession>A0A117PQP5</accession>
<evidence type="ECO:0000313" key="6">
    <source>
        <dbReference type="EMBL" id="WUT45115.1"/>
    </source>
</evidence>
<dbReference type="Pfam" id="PF05719">
    <property type="entry name" value="GPP34"/>
    <property type="match status" value="1"/>
</dbReference>
<gene>
    <name evidence="5" type="ORF">AQI94_21745</name>
    <name evidence="6" type="ORF">OG929_23725</name>
</gene>
<evidence type="ECO:0000256" key="1">
    <source>
        <dbReference type="ARBA" id="ARBA00004255"/>
    </source>
</evidence>
<evidence type="ECO:0000313" key="8">
    <source>
        <dbReference type="Proteomes" id="UP001432168"/>
    </source>
</evidence>
<dbReference type="EMBL" id="LMWM01000024">
    <property type="protein sequence ID" value="KUM86347.1"/>
    <property type="molecule type" value="Genomic_DNA"/>
</dbReference>
<dbReference type="RefSeq" id="WP_062229886.1">
    <property type="nucleotide sequence ID" value="NZ_CP109011.1"/>
</dbReference>
<dbReference type="InterPro" id="IPR038261">
    <property type="entry name" value="GPP34-like_sf"/>
</dbReference>